<reference evidence="1 2" key="1">
    <citation type="journal article" date="2018" name="Sci. Rep.">
        <title>Genomic signatures of local adaptation to the degree of environmental predictability in rotifers.</title>
        <authorList>
            <person name="Franch-Gras L."/>
            <person name="Hahn C."/>
            <person name="Garcia-Roger E.M."/>
            <person name="Carmona M.J."/>
            <person name="Serra M."/>
            <person name="Gomez A."/>
        </authorList>
    </citation>
    <scope>NUCLEOTIDE SEQUENCE [LARGE SCALE GENOMIC DNA]</scope>
    <source>
        <strain evidence="1">HYR1</strain>
    </source>
</reference>
<evidence type="ECO:0000313" key="1">
    <source>
        <dbReference type="EMBL" id="RNA11740.1"/>
    </source>
</evidence>
<keyword evidence="2" id="KW-1185">Reference proteome</keyword>
<dbReference type="Proteomes" id="UP000276133">
    <property type="component" value="Unassembled WGS sequence"/>
</dbReference>
<gene>
    <name evidence="1" type="ORF">BpHYR1_019840</name>
</gene>
<sequence length="76" mass="9266">MLRNQEDHDHGFIRSSERMRKEIKDKIIHLFYIKNAKGNFRKMMTFELSTFFLVCKREKSFRSTHDENLITLIKSE</sequence>
<proteinExistence type="predicted"/>
<protein>
    <submittedName>
        <fullName evidence="1">Uncharacterized protein</fullName>
    </submittedName>
</protein>
<dbReference type="EMBL" id="REGN01005872">
    <property type="protein sequence ID" value="RNA11740.1"/>
    <property type="molecule type" value="Genomic_DNA"/>
</dbReference>
<comment type="caution">
    <text evidence="1">The sequence shown here is derived from an EMBL/GenBank/DDBJ whole genome shotgun (WGS) entry which is preliminary data.</text>
</comment>
<evidence type="ECO:0000313" key="2">
    <source>
        <dbReference type="Proteomes" id="UP000276133"/>
    </source>
</evidence>
<organism evidence="1 2">
    <name type="scientific">Brachionus plicatilis</name>
    <name type="common">Marine rotifer</name>
    <name type="synonym">Brachionus muelleri</name>
    <dbReference type="NCBI Taxonomy" id="10195"/>
    <lineage>
        <taxon>Eukaryota</taxon>
        <taxon>Metazoa</taxon>
        <taxon>Spiralia</taxon>
        <taxon>Gnathifera</taxon>
        <taxon>Rotifera</taxon>
        <taxon>Eurotatoria</taxon>
        <taxon>Monogononta</taxon>
        <taxon>Pseudotrocha</taxon>
        <taxon>Ploima</taxon>
        <taxon>Brachionidae</taxon>
        <taxon>Brachionus</taxon>
    </lineage>
</organism>
<name>A0A3M7QKA3_BRAPC</name>
<accession>A0A3M7QKA3</accession>
<dbReference type="AlphaFoldDB" id="A0A3M7QKA3"/>